<evidence type="ECO:0000256" key="1">
    <source>
        <dbReference type="SAM" id="Phobius"/>
    </source>
</evidence>
<accession>A0A4R2L180</accession>
<dbReference type="EMBL" id="SLWV01000002">
    <property type="protein sequence ID" value="TCO79342.1"/>
    <property type="molecule type" value="Genomic_DNA"/>
</dbReference>
<dbReference type="RefSeq" id="WP_132242154.1">
    <property type="nucleotide sequence ID" value="NZ_SLWV01000002.1"/>
</dbReference>
<reference evidence="2 3" key="1">
    <citation type="submission" date="2019-03" db="EMBL/GenBank/DDBJ databases">
        <title>Genomic Encyclopedia of Type Strains, Phase IV (KMG-IV): sequencing the most valuable type-strain genomes for metagenomic binning, comparative biology and taxonomic classification.</title>
        <authorList>
            <person name="Goeker M."/>
        </authorList>
    </citation>
    <scope>NUCLEOTIDE SEQUENCE [LARGE SCALE GENOMIC DNA]</scope>
    <source>
        <strain evidence="2 3">DSM 102940</strain>
    </source>
</reference>
<feature type="transmembrane region" description="Helical" evidence="1">
    <location>
        <begin position="12"/>
        <end position="34"/>
    </location>
</feature>
<dbReference type="AlphaFoldDB" id="A0A4R2L180"/>
<keyword evidence="1" id="KW-1133">Transmembrane helix</keyword>
<sequence>MQVGVLELSWTITFQIMNTALIIGIIFFVFYLLVKLPKHMKEKEQKIDRIEKTMHEINKKLDNR</sequence>
<dbReference type="Proteomes" id="UP000294919">
    <property type="component" value="Unassembled WGS sequence"/>
</dbReference>
<keyword evidence="3" id="KW-1185">Reference proteome</keyword>
<gene>
    <name evidence="2" type="ORF">EV214_10260</name>
</gene>
<keyword evidence="1" id="KW-0812">Transmembrane</keyword>
<comment type="caution">
    <text evidence="2">The sequence shown here is derived from an EMBL/GenBank/DDBJ whole genome shotgun (WGS) entry which is preliminary data.</text>
</comment>
<evidence type="ECO:0000313" key="3">
    <source>
        <dbReference type="Proteomes" id="UP000294919"/>
    </source>
</evidence>
<keyword evidence="1" id="KW-0472">Membrane</keyword>
<evidence type="ECO:0000313" key="2">
    <source>
        <dbReference type="EMBL" id="TCO79342.1"/>
    </source>
</evidence>
<dbReference type="OrthoDB" id="9969368at2"/>
<name>A0A4R2L180_9FIRM</name>
<protein>
    <submittedName>
        <fullName evidence="2">Uncharacterized protein</fullName>
    </submittedName>
</protein>
<organism evidence="2 3">
    <name type="scientific">Marinisporobacter balticus</name>
    <dbReference type="NCBI Taxonomy" id="2018667"/>
    <lineage>
        <taxon>Bacteria</taxon>
        <taxon>Bacillati</taxon>
        <taxon>Bacillota</taxon>
        <taxon>Clostridia</taxon>
        <taxon>Peptostreptococcales</taxon>
        <taxon>Thermotaleaceae</taxon>
        <taxon>Marinisporobacter</taxon>
    </lineage>
</organism>
<proteinExistence type="predicted"/>